<gene>
    <name evidence="1" type="ORF">EGW08_010927</name>
</gene>
<organism evidence="1 2">
    <name type="scientific">Elysia chlorotica</name>
    <name type="common">Eastern emerald elysia</name>
    <name type="synonym">Sea slug</name>
    <dbReference type="NCBI Taxonomy" id="188477"/>
    <lineage>
        <taxon>Eukaryota</taxon>
        <taxon>Metazoa</taxon>
        <taxon>Spiralia</taxon>
        <taxon>Lophotrochozoa</taxon>
        <taxon>Mollusca</taxon>
        <taxon>Gastropoda</taxon>
        <taxon>Heterobranchia</taxon>
        <taxon>Euthyneura</taxon>
        <taxon>Panpulmonata</taxon>
        <taxon>Sacoglossa</taxon>
        <taxon>Placobranchoidea</taxon>
        <taxon>Plakobranchidae</taxon>
        <taxon>Elysia</taxon>
    </lineage>
</organism>
<keyword evidence="2" id="KW-1185">Reference proteome</keyword>
<name>A0A3S0ZS05_ELYCH</name>
<evidence type="ECO:0000313" key="1">
    <source>
        <dbReference type="EMBL" id="RUS81320.1"/>
    </source>
</evidence>
<evidence type="ECO:0000313" key="2">
    <source>
        <dbReference type="Proteomes" id="UP000271974"/>
    </source>
</evidence>
<reference evidence="1 2" key="1">
    <citation type="submission" date="2019-01" db="EMBL/GenBank/DDBJ databases">
        <title>A draft genome assembly of the solar-powered sea slug Elysia chlorotica.</title>
        <authorList>
            <person name="Cai H."/>
            <person name="Li Q."/>
            <person name="Fang X."/>
            <person name="Li J."/>
            <person name="Curtis N.E."/>
            <person name="Altenburger A."/>
            <person name="Shibata T."/>
            <person name="Feng M."/>
            <person name="Maeda T."/>
            <person name="Schwartz J.A."/>
            <person name="Shigenobu S."/>
            <person name="Lundholm N."/>
            <person name="Nishiyama T."/>
            <person name="Yang H."/>
            <person name="Hasebe M."/>
            <person name="Li S."/>
            <person name="Pierce S.K."/>
            <person name="Wang J."/>
        </authorList>
    </citation>
    <scope>NUCLEOTIDE SEQUENCE [LARGE SCALE GENOMIC DNA]</scope>
    <source>
        <strain evidence="1">EC2010</strain>
        <tissue evidence="1">Whole organism of an adult</tissue>
    </source>
</reference>
<protein>
    <submittedName>
        <fullName evidence="1">Uncharacterized protein</fullName>
    </submittedName>
</protein>
<accession>A0A3S0ZS05</accession>
<dbReference type="Proteomes" id="UP000271974">
    <property type="component" value="Unassembled WGS sequence"/>
</dbReference>
<feature type="non-terminal residue" evidence="1">
    <location>
        <position position="1"/>
    </location>
</feature>
<proteinExistence type="predicted"/>
<dbReference type="EMBL" id="RQTK01000344">
    <property type="protein sequence ID" value="RUS81320.1"/>
    <property type="molecule type" value="Genomic_DNA"/>
</dbReference>
<comment type="caution">
    <text evidence="1">The sequence shown here is derived from an EMBL/GenBank/DDBJ whole genome shotgun (WGS) entry which is preliminary data.</text>
</comment>
<sequence>LLLHLVHTLVCRCAPIIKEEGSLPVVIVSFQDVPLGCVGHGPGVEGSLSGAGDHRRLHRAEDGKRTELDEVGWCQHRSLLQFSLGLCEASSVLHHVTGEEAHPPLVMITEQPLDDA</sequence>
<dbReference type="AlphaFoldDB" id="A0A3S0ZS05"/>